<dbReference type="GeneID" id="54472951"/>
<dbReference type="PRINTS" id="PR00793">
    <property type="entry name" value="PROAMNOPTASE"/>
</dbReference>
<dbReference type="GO" id="GO:0008233">
    <property type="term" value="F:peptidase activity"/>
    <property type="evidence" value="ECO:0007669"/>
    <property type="project" value="InterPro"/>
</dbReference>
<dbReference type="InterPro" id="IPR002410">
    <property type="entry name" value="Peptidase_S33"/>
</dbReference>
<reference evidence="4" key="1">
    <citation type="journal article" date="2020" name="Stud. Mycol.">
        <title>101 Dothideomycetes genomes: a test case for predicting lifestyles and emergence of pathogens.</title>
        <authorList>
            <person name="Haridas S."/>
            <person name="Albert R."/>
            <person name="Binder M."/>
            <person name="Bloem J."/>
            <person name="Labutti K."/>
            <person name="Salamov A."/>
            <person name="Andreopoulos B."/>
            <person name="Baker S."/>
            <person name="Barry K."/>
            <person name="Bills G."/>
            <person name="Bluhm B."/>
            <person name="Cannon C."/>
            <person name="Castanera R."/>
            <person name="Culley D."/>
            <person name="Daum C."/>
            <person name="Ezra D."/>
            <person name="Gonzalez J."/>
            <person name="Henrissat B."/>
            <person name="Kuo A."/>
            <person name="Liang C."/>
            <person name="Lipzen A."/>
            <person name="Lutzoni F."/>
            <person name="Magnuson J."/>
            <person name="Mondo S."/>
            <person name="Nolan M."/>
            <person name="Ohm R."/>
            <person name="Pangilinan J."/>
            <person name="Park H.-J."/>
            <person name="Ramirez L."/>
            <person name="Alfaro M."/>
            <person name="Sun H."/>
            <person name="Tritt A."/>
            <person name="Yoshinaga Y."/>
            <person name="Zwiers L.-H."/>
            <person name="Turgeon B."/>
            <person name="Goodwin S."/>
            <person name="Spatafora J."/>
            <person name="Crous P."/>
            <person name="Grigoriev I."/>
        </authorList>
    </citation>
    <scope>NUCLEOTIDE SEQUENCE</scope>
    <source>
        <strain evidence="4">CBS 113389</strain>
    </source>
</reference>
<evidence type="ECO:0000313" key="5">
    <source>
        <dbReference type="Proteomes" id="UP000799767"/>
    </source>
</evidence>
<comment type="similarity">
    <text evidence="1">Belongs to the peptidase S33 family.</text>
</comment>
<feature type="domain" description="AB hydrolase-1" evidence="3">
    <location>
        <begin position="35"/>
        <end position="288"/>
    </location>
</feature>
<dbReference type="PIRSF" id="PIRSF005539">
    <property type="entry name" value="Pept_S33_TRI_F1"/>
    <property type="match status" value="1"/>
</dbReference>
<dbReference type="GO" id="GO:0016020">
    <property type="term" value="C:membrane"/>
    <property type="evidence" value="ECO:0007669"/>
    <property type="project" value="TreeGrafter"/>
</dbReference>
<dbReference type="InterPro" id="IPR005945">
    <property type="entry name" value="Pro_imino_pep"/>
</dbReference>
<dbReference type="GO" id="GO:0006508">
    <property type="term" value="P:proteolysis"/>
    <property type="evidence" value="ECO:0007669"/>
    <property type="project" value="InterPro"/>
</dbReference>
<keyword evidence="2" id="KW-0378">Hydrolase</keyword>
<evidence type="ECO:0000256" key="1">
    <source>
        <dbReference type="ARBA" id="ARBA00010088"/>
    </source>
</evidence>
<dbReference type="PANTHER" id="PTHR43798">
    <property type="entry name" value="MONOACYLGLYCEROL LIPASE"/>
    <property type="match status" value="1"/>
</dbReference>
<dbReference type="AlphaFoldDB" id="A0A6A6PL93"/>
<dbReference type="PANTHER" id="PTHR43798:SF33">
    <property type="entry name" value="HYDROLASE, PUTATIVE (AFU_ORTHOLOGUE AFUA_2G14860)-RELATED"/>
    <property type="match status" value="1"/>
</dbReference>
<dbReference type="NCBIfam" id="TIGR01250">
    <property type="entry name" value="pro_imino_pep_2"/>
    <property type="match status" value="1"/>
</dbReference>
<organism evidence="4 5">
    <name type="scientific">Neohortaea acidophila</name>
    <dbReference type="NCBI Taxonomy" id="245834"/>
    <lineage>
        <taxon>Eukaryota</taxon>
        <taxon>Fungi</taxon>
        <taxon>Dikarya</taxon>
        <taxon>Ascomycota</taxon>
        <taxon>Pezizomycotina</taxon>
        <taxon>Dothideomycetes</taxon>
        <taxon>Dothideomycetidae</taxon>
        <taxon>Mycosphaerellales</taxon>
        <taxon>Teratosphaeriaceae</taxon>
        <taxon>Neohortaea</taxon>
    </lineage>
</organism>
<proteinExistence type="inferred from homology"/>
<dbReference type="InterPro" id="IPR000073">
    <property type="entry name" value="AB_hydrolase_1"/>
</dbReference>
<dbReference type="InterPro" id="IPR050266">
    <property type="entry name" value="AB_hydrolase_sf"/>
</dbReference>
<evidence type="ECO:0000259" key="3">
    <source>
        <dbReference type="Pfam" id="PF00561"/>
    </source>
</evidence>
<dbReference type="InterPro" id="IPR029058">
    <property type="entry name" value="AB_hydrolase_fold"/>
</dbReference>
<dbReference type="Gene3D" id="3.40.50.1820">
    <property type="entry name" value="alpha/beta hydrolase"/>
    <property type="match status" value="1"/>
</dbReference>
<gene>
    <name evidence="4" type="ORF">BDY17DRAFT_271325</name>
</gene>
<evidence type="ECO:0000256" key="2">
    <source>
        <dbReference type="ARBA" id="ARBA00022801"/>
    </source>
</evidence>
<dbReference type="Pfam" id="PF00561">
    <property type="entry name" value="Abhydrolase_1"/>
    <property type="match status" value="1"/>
</dbReference>
<protein>
    <submittedName>
        <fullName evidence="4">Proline-specific peptidase</fullName>
    </submittedName>
</protein>
<evidence type="ECO:0000313" key="4">
    <source>
        <dbReference type="EMBL" id="KAF2480253.1"/>
    </source>
</evidence>
<name>A0A6A6PL93_9PEZI</name>
<dbReference type="RefSeq" id="XP_033586823.1">
    <property type="nucleotide sequence ID" value="XM_033731949.1"/>
</dbReference>
<dbReference type="EMBL" id="MU001640">
    <property type="protein sequence ID" value="KAF2480253.1"/>
    <property type="molecule type" value="Genomic_DNA"/>
</dbReference>
<dbReference type="OrthoDB" id="190201at2759"/>
<sequence length="304" mass="33955">MACLEGMAPFHVPDAGKDVQTWYKVFGDLTGSQVALIALHGGPGIHSSYMAPLADLASHHNIPVVLYDQVGCGNSTRLAHKNGDHTFWTVELFERELDNLVQHLGIKQFDLLGHSWGGMLGSVYAAKKPPGLRKLVIVSSPASLQTWLQSVYSLLERIPEKEREDFKRYEAEGNFDAPEYKAACMLFYTRHLCRYDPWPEELDASMNALEEDATVYGTMYGPSEITCNGVLKTWTAIPTAHQITSPTLLINGEFDEAQEVAVAPFFEKIPKVKWITLANCSHTAMWEDREKFTQVVSTFLTSQA</sequence>
<dbReference type="Proteomes" id="UP000799767">
    <property type="component" value="Unassembled WGS sequence"/>
</dbReference>
<accession>A0A6A6PL93</accession>
<keyword evidence="5" id="KW-1185">Reference proteome</keyword>
<dbReference type="SUPFAM" id="SSF53474">
    <property type="entry name" value="alpha/beta-Hydrolases"/>
    <property type="match status" value="1"/>
</dbReference>